<evidence type="ECO:0000256" key="1">
    <source>
        <dbReference type="ARBA" id="ARBA00023015"/>
    </source>
</evidence>
<keyword evidence="3" id="KW-0804">Transcription</keyword>
<protein>
    <recommendedName>
        <fullName evidence="5">HTH araC/xylS-type domain-containing protein</fullName>
    </recommendedName>
</protein>
<evidence type="ECO:0000256" key="3">
    <source>
        <dbReference type="ARBA" id="ARBA00023163"/>
    </source>
</evidence>
<name>A0A259TX38_9BACT</name>
<keyword evidence="1" id="KW-0805">Transcription regulation</keyword>
<dbReference type="PANTHER" id="PTHR43280">
    <property type="entry name" value="ARAC-FAMILY TRANSCRIPTIONAL REGULATOR"/>
    <property type="match status" value="1"/>
</dbReference>
<keyword evidence="4" id="KW-0472">Membrane</keyword>
<dbReference type="RefSeq" id="WP_094546474.1">
    <property type="nucleotide sequence ID" value="NZ_MQWB01000001.1"/>
</dbReference>
<feature type="domain" description="HTH araC/xylS-type" evidence="5">
    <location>
        <begin position="279"/>
        <end position="383"/>
    </location>
</feature>
<dbReference type="Proteomes" id="UP000216446">
    <property type="component" value="Unassembled WGS sequence"/>
</dbReference>
<evidence type="ECO:0000256" key="4">
    <source>
        <dbReference type="SAM" id="Phobius"/>
    </source>
</evidence>
<reference evidence="6 7" key="1">
    <citation type="submission" date="2016-11" db="EMBL/GenBank/DDBJ databases">
        <title>Study of marine rhodopsin-containing bacteria.</title>
        <authorList>
            <person name="Yoshizawa S."/>
            <person name="Kumagai Y."/>
            <person name="Kogure K."/>
        </authorList>
    </citation>
    <scope>NUCLEOTIDE SEQUENCE [LARGE SCALE GENOMIC DNA]</scope>
    <source>
        <strain evidence="6 7">SG-29</strain>
    </source>
</reference>
<dbReference type="InterPro" id="IPR018062">
    <property type="entry name" value="HTH_AraC-typ_CS"/>
</dbReference>
<dbReference type="PRINTS" id="PR00032">
    <property type="entry name" value="HTHARAC"/>
</dbReference>
<dbReference type="InterPro" id="IPR018060">
    <property type="entry name" value="HTH_AraC"/>
</dbReference>
<dbReference type="InterPro" id="IPR020449">
    <property type="entry name" value="Tscrpt_reg_AraC-type_HTH"/>
</dbReference>
<dbReference type="SUPFAM" id="SSF46689">
    <property type="entry name" value="Homeodomain-like"/>
    <property type="match status" value="1"/>
</dbReference>
<dbReference type="InterPro" id="IPR009057">
    <property type="entry name" value="Homeodomain-like_sf"/>
</dbReference>
<dbReference type="EMBL" id="MQWB01000001">
    <property type="protein sequence ID" value="OZC02329.1"/>
    <property type="molecule type" value="Genomic_DNA"/>
</dbReference>
<accession>A0A259TX38</accession>
<feature type="transmembrane region" description="Helical" evidence="4">
    <location>
        <begin position="179"/>
        <end position="197"/>
    </location>
</feature>
<keyword evidence="4" id="KW-1133">Transmembrane helix</keyword>
<dbReference type="PROSITE" id="PS00041">
    <property type="entry name" value="HTH_ARAC_FAMILY_1"/>
    <property type="match status" value="1"/>
</dbReference>
<keyword evidence="7" id="KW-1185">Reference proteome</keyword>
<dbReference type="AlphaFoldDB" id="A0A259TX38"/>
<evidence type="ECO:0000313" key="6">
    <source>
        <dbReference type="EMBL" id="OZC02329.1"/>
    </source>
</evidence>
<feature type="transmembrane region" description="Helical" evidence="4">
    <location>
        <begin position="39"/>
        <end position="60"/>
    </location>
</feature>
<gene>
    <name evidence="6" type="ORF">BSZ36_04660</name>
</gene>
<evidence type="ECO:0000256" key="2">
    <source>
        <dbReference type="ARBA" id="ARBA00023125"/>
    </source>
</evidence>
<comment type="caution">
    <text evidence="6">The sequence shown here is derived from an EMBL/GenBank/DDBJ whole genome shotgun (WGS) entry which is preliminary data.</text>
</comment>
<dbReference type="InParanoid" id="A0A259TX38"/>
<keyword evidence="2" id="KW-0238">DNA-binding</keyword>
<keyword evidence="4" id="KW-0812">Transmembrane</keyword>
<sequence>MTLDLTLFEWLGTLVTGGAISLALGAAGLLLWRRQGSRAANLALGGLLIVAALAVLYVMLIGVQPPGQNLSIVFAPLAYTLAIGPLLYAYVHARLGRGILHWVHAVLPLAQAAVVLTIGLAPLAVKGWWMGNVFSPWWATAQVALTVLSLSGYVVASWREVRAAATPEASGWRLRRDRWLRRLLGGVTLALVVLIAIDGVDALSGTFGVGRAAWISAVERLAYALTLYAAAFAGVVQADVRFESAPLAPPPALAQNAAPLAEPAREPSLVPDVAASHRDALLRLVETERPHLDPDLSLGSLATQIGVTDKTLSALFNETMDTTYTAYVNGLRVEEARQRLADPEQAHYSVLAIGLDAGFASKSTFNRVFKETTGHTPSAYRAAAASE</sequence>
<dbReference type="GO" id="GO:0043565">
    <property type="term" value="F:sequence-specific DNA binding"/>
    <property type="evidence" value="ECO:0007669"/>
    <property type="project" value="InterPro"/>
</dbReference>
<dbReference type="OrthoDB" id="5492415at2"/>
<dbReference type="PANTHER" id="PTHR43280:SF2">
    <property type="entry name" value="HTH-TYPE TRANSCRIPTIONAL REGULATOR EXSA"/>
    <property type="match status" value="1"/>
</dbReference>
<evidence type="ECO:0000313" key="7">
    <source>
        <dbReference type="Proteomes" id="UP000216446"/>
    </source>
</evidence>
<organism evidence="6 7">
    <name type="scientific">Rubricoccus marinus</name>
    <dbReference type="NCBI Taxonomy" id="716817"/>
    <lineage>
        <taxon>Bacteria</taxon>
        <taxon>Pseudomonadati</taxon>
        <taxon>Rhodothermota</taxon>
        <taxon>Rhodothermia</taxon>
        <taxon>Rhodothermales</taxon>
        <taxon>Rubricoccaceae</taxon>
        <taxon>Rubricoccus</taxon>
    </lineage>
</organism>
<dbReference type="Pfam" id="PF12833">
    <property type="entry name" value="HTH_18"/>
    <property type="match status" value="1"/>
</dbReference>
<feature type="transmembrane region" description="Helical" evidence="4">
    <location>
        <begin position="12"/>
        <end position="32"/>
    </location>
</feature>
<feature type="transmembrane region" description="Helical" evidence="4">
    <location>
        <begin position="103"/>
        <end position="125"/>
    </location>
</feature>
<feature type="transmembrane region" description="Helical" evidence="4">
    <location>
        <begin position="72"/>
        <end position="91"/>
    </location>
</feature>
<dbReference type="SMART" id="SM00342">
    <property type="entry name" value="HTH_ARAC"/>
    <property type="match status" value="1"/>
</dbReference>
<dbReference type="Gene3D" id="1.10.10.60">
    <property type="entry name" value="Homeodomain-like"/>
    <property type="match status" value="1"/>
</dbReference>
<proteinExistence type="predicted"/>
<evidence type="ECO:0000259" key="5">
    <source>
        <dbReference type="PROSITE" id="PS01124"/>
    </source>
</evidence>
<dbReference type="GO" id="GO:0003700">
    <property type="term" value="F:DNA-binding transcription factor activity"/>
    <property type="evidence" value="ECO:0007669"/>
    <property type="project" value="InterPro"/>
</dbReference>
<feature type="transmembrane region" description="Helical" evidence="4">
    <location>
        <begin position="137"/>
        <end position="158"/>
    </location>
</feature>
<dbReference type="PROSITE" id="PS01124">
    <property type="entry name" value="HTH_ARAC_FAMILY_2"/>
    <property type="match status" value="1"/>
</dbReference>